<dbReference type="Gramene" id="ONK80509">
    <property type="protein sequence ID" value="ONK80509"/>
    <property type="gene ID" value="A4U43_C01F18590"/>
</dbReference>
<keyword evidence="1" id="KW-0812">Transmembrane</keyword>
<dbReference type="InterPro" id="IPR036259">
    <property type="entry name" value="MFS_trans_sf"/>
</dbReference>
<keyword evidence="1" id="KW-0472">Membrane</keyword>
<dbReference type="AlphaFoldDB" id="A0A5P1FU20"/>
<dbReference type="PANTHER" id="PTHR11654">
    <property type="entry name" value="OLIGOPEPTIDE TRANSPORTER-RELATED"/>
    <property type="match status" value="1"/>
</dbReference>
<gene>
    <name evidence="2" type="ORF">A4U43_C01F18590</name>
</gene>
<organism evidence="2 3">
    <name type="scientific">Asparagus officinalis</name>
    <name type="common">Garden asparagus</name>
    <dbReference type="NCBI Taxonomy" id="4686"/>
    <lineage>
        <taxon>Eukaryota</taxon>
        <taxon>Viridiplantae</taxon>
        <taxon>Streptophyta</taxon>
        <taxon>Embryophyta</taxon>
        <taxon>Tracheophyta</taxon>
        <taxon>Spermatophyta</taxon>
        <taxon>Magnoliopsida</taxon>
        <taxon>Liliopsida</taxon>
        <taxon>Asparagales</taxon>
        <taxon>Asparagaceae</taxon>
        <taxon>Asparagoideae</taxon>
        <taxon>Asparagus</taxon>
    </lineage>
</organism>
<keyword evidence="1" id="KW-1133">Transmembrane helix</keyword>
<reference evidence="3" key="1">
    <citation type="journal article" date="2017" name="Nat. Commun.">
        <title>The asparagus genome sheds light on the origin and evolution of a young Y chromosome.</title>
        <authorList>
            <person name="Harkess A."/>
            <person name="Zhou J."/>
            <person name="Xu C."/>
            <person name="Bowers J.E."/>
            <person name="Van der Hulst R."/>
            <person name="Ayyampalayam S."/>
            <person name="Mercati F."/>
            <person name="Riccardi P."/>
            <person name="McKain M.R."/>
            <person name="Kakrana A."/>
            <person name="Tang H."/>
            <person name="Ray J."/>
            <person name="Groenendijk J."/>
            <person name="Arikit S."/>
            <person name="Mathioni S.M."/>
            <person name="Nakano M."/>
            <person name="Shan H."/>
            <person name="Telgmann-Rauber A."/>
            <person name="Kanno A."/>
            <person name="Yue Z."/>
            <person name="Chen H."/>
            <person name="Li W."/>
            <person name="Chen Y."/>
            <person name="Xu X."/>
            <person name="Zhang Y."/>
            <person name="Luo S."/>
            <person name="Chen H."/>
            <person name="Gao J."/>
            <person name="Mao Z."/>
            <person name="Pires J.C."/>
            <person name="Luo M."/>
            <person name="Kudrna D."/>
            <person name="Wing R.A."/>
            <person name="Meyers B.C."/>
            <person name="Yi K."/>
            <person name="Kong H."/>
            <person name="Lavrijsen P."/>
            <person name="Sunseri F."/>
            <person name="Falavigna A."/>
            <person name="Ye Y."/>
            <person name="Leebens-Mack J.H."/>
            <person name="Chen G."/>
        </authorList>
    </citation>
    <scope>NUCLEOTIDE SEQUENCE [LARGE SCALE GENOMIC DNA]</scope>
    <source>
        <strain evidence="3">cv. DH0086</strain>
    </source>
</reference>
<feature type="transmembrane region" description="Helical" evidence="1">
    <location>
        <begin position="66"/>
        <end position="89"/>
    </location>
</feature>
<evidence type="ECO:0000313" key="3">
    <source>
        <dbReference type="Proteomes" id="UP000243459"/>
    </source>
</evidence>
<dbReference type="Proteomes" id="UP000243459">
    <property type="component" value="Chromosome 1"/>
</dbReference>
<dbReference type="Gene3D" id="1.20.1250.20">
    <property type="entry name" value="MFS general substrate transporter like domains"/>
    <property type="match status" value="1"/>
</dbReference>
<sequence length="131" mass="15090">MMSAALVEKKRLNHPDPKSMSFLWLAPQIFLIGTAEAFAYVGINRLTGGAKEGWLRNDLNKSRLDYFYWILCAINAVNLVFYLWAAYVYKGRNDGASGKDLEEDAIWDEEVVFRIIRHVELTENISQEDSR</sequence>
<dbReference type="EMBL" id="CM007381">
    <property type="protein sequence ID" value="ONK80509.1"/>
    <property type="molecule type" value="Genomic_DNA"/>
</dbReference>
<name>A0A5P1FU20_ASPOF</name>
<accession>A0A5P1FU20</accession>
<proteinExistence type="predicted"/>
<evidence type="ECO:0000256" key="1">
    <source>
        <dbReference type="SAM" id="Phobius"/>
    </source>
</evidence>
<protein>
    <submittedName>
        <fullName evidence="2">Uncharacterized protein</fullName>
    </submittedName>
</protein>
<evidence type="ECO:0000313" key="2">
    <source>
        <dbReference type="EMBL" id="ONK80509.1"/>
    </source>
</evidence>
<keyword evidence="3" id="KW-1185">Reference proteome</keyword>